<proteinExistence type="predicted"/>
<feature type="region of interest" description="Disordered" evidence="2">
    <location>
        <begin position="263"/>
        <end position="282"/>
    </location>
</feature>
<dbReference type="SMART" id="SM00855">
    <property type="entry name" value="PGAM"/>
    <property type="match status" value="1"/>
</dbReference>
<protein>
    <recommendedName>
        <fullName evidence="5">Phosphoglycerate mutase</fullName>
    </recommendedName>
</protein>
<dbReference type="SUPFAM" id="SSF53254">
    <property type="entry name" value="Phosphoglycerate mutase-like"/>
    <property type="match status" value="1"/>
</dbReference>
<sequence length="282" mass="32554">MYSFLSGTYSSVPESRETPNAIFYTEYEYTSIRYFAKMKNLILIRHGQSLGQTSSKQGLSRKDPSLHDCFLSNKGVNEAYQLRNHPTLQQYDFDLVCTSPLSRAISTCLLSLGHLVEKELEESGNVSTPFIVHPYISEAGKGIPENQGRSISVLKKDLKKRLSDITTSVDNIVDHFDFSMLPESWPEVERYDKQVAKEDHLESFLRWILVERPEKNIVVVCHYNIIKWILRNRIDKVPNCLPIECILDEDGLFLKSDYEHKSIKPQTSKAKSNKQHKKQNKR</sequence>
<dbReference type="Proteomes" id="UP001054902">
    <property type="component" value="Unassembled WGS sequence"/>
</dbReference>
<dbReference type="InterPro" id="IPR050275">
    <property type="entry name" value="PGM_Phosphatase"/>
</dbReference>
<dbReference type="Pfam" id="PF00300">
    <property type="entry name" value="His_Phos_1"/>
    <property type="match status" value="1"/>
</dbReference>
<keyword evidence="4" id="KW-1185">Reference proteome</keyword>
<comment type="caution">
    <text evidence="3">The sequence shown here is derived from an EMBL/GenBank/DDBJ whole genome shotgun (WGS) entry which is preliminary data.</text>
</comment>
<evidence type="ECO:0000256" key="2">
    <source>
        <dbReference type="SAM" id="MobiDB-lite"/>
    </source>
</evidence>
<evidence type="ECO:0000313" key="4">
    <source>
        <dbReference type="Proteomes" id="UP001054902"/>
    </source>
</evidence>
<dbReference type="InterPro" id="IPR029033">
    <property type="entry name" value="His_PPase_superfam"/>
</dbReference>
<dbReference type="PANTHER" id="PTHR48100:SF1">
    <property type="entry name" value="HISTIDINE PHOSPHATASE FAMILY PROTEIN-RELATED"/>
    <property type="match status" value="1"/>
</dbReference>
<evidence type="ECO:0000313" key="3">
    <source>
        <dbReference type="EMBL" id="GFH59897.1"/>
    </source>
</evidence>
<dbReference type="AlphaFoldDB" id="A0AAD3HDI7"/>
<dbReference type="GO" id="GO:0016791">
    <property type="term" value="F:phosphatase activity"/>
    <property type="evidence" value="ECO:0007669"/>
    <property type="project" value="TreeGrafter"/>
</dbReference>
<evidence type="ECO:0008006" key="5">
    <source>
        <dbReference type="Google" id="ProtNLM"/>
    </source>
</evidence>
<accession>A0AAD3HDI7</accession>
<dbReference type="InterPro" id="IPR013078">
    <property type="entry name" value="His_Pase_superF_clade-1"/>
</dbReference>
<name>A0AAD3HDI7_9STRA</name>
<feature type="binding site" evidence="1">
    <location>
        <position position="103"/>
    </location>
    <ligand>
        <name>substrate</name>
    </ligand>
</feature>
<reference evidence="3 4" key="1">
    <citation type="journal article" date="2021" name="Sci. Rep.">
        <title>The genome of the diatom Chaetoceros tenuissimus carries an ancient integrated fragment of an extant virus.</title>
        <authorList>
            <person name="Hongo Y."/>
            <person name="Kimura K."/>
            <person name="Takaki Y."/>
            <person name="Yoshida Y."/>
            <person name="Baba S."/>
            <person name="Kobayashi G."/>
            <person name="Nagasaki K."/>
            <person name="Hano T."/>
            <person name="Tomaru Y."/>
        </authorList>
    </citation>
    <scope>NUCLEOTIDE SEQUENCE [LARGE SCALE GENOMIC DNA]</scope>
    <source>
        <strain evidence="3 4">NIES-3715</strain>
    </source>
</reference>
<dbReference type="Gene3D" id="3.40.50.1240">
    <property type="entry name" value="Phosphoglycerate mutase-like"/>
    <property type="match status" value="1"/>
</dbReference>
<dbReference type="CDD" id="cd07067">
    <property type="entry name" value="HP_PGM_like"/>
    <property type="match status" value="1"/>
</dbReference>
<evidence type="ECO:0000256" key="1">
    <source>
        <dbReference type="PIRSR" id="PIRSR613078-2"/>
    </source>
</evidence>
<dbReference type="GO" id="GO:0005737">
    <property type="term" value="C:cytoplasm"/>
    <property type="evidence" value="ECO:0007669"/>
    <property type="project" value="TreeGrafter"/>
</dbReference>
<gene>
    <name evidence="3" type="ORF">CTEN210_16373</name>
</gene>
<dbReference type="EMBL" id="BLLK01000069">
    <property type="protein sequence ID" value="GFH59897.1"/>
    <property type="molecule type" value="Genomic_DNA"/>
</dbReference>
<feature type="compositionally biased region" description="Basic residues" evidence="2">
    <location>
        <begin position="271"/>
        <end position="282"/>
    </location>
</feature>
<dbReference type="PANTHER" id="PTHR48100">
    <property type="entry name" value="BROAD-SPECIFICITY PHOSPHATASE YOR283W-RELATED"/>
    <property type="match status" value="1"/>
</dbReference>
<organism evidence="3 4">
    <name type="scientific">Chaetoceros tenuissimus</name>
    <dbReference type="NCBI Taxonomy" id="426638"/>
    <lineage>
        <taxon>Eukaryota</taxon>
        <taxon>Sar</taxon>
        <taxon>Stramenopiles</taxon>
        <taxon>Ochrophyta</taxon>
        <taxon>Bacillariophyta</taxon>
        <taxon>Coscinodiscophyceae</taxon>
        <taxon>Chaetocerotophycidae</taxon>
        <taxon>Chaetocerotales</taxon>
        <taxon>Chaetocerotaceae</taxon>
        <taxon>Chaetoceros</taxon>
    </lineage>
</organism>